<comment type="caution">
    <text evidence="5">The sequence shown here is derived from an EMBL/GenBank/DDBJ whole genome shotgun (WGS) entry which is preliminary data.</text>
</comment>
<evidence type="ECO:0000313" key="5">
    <source>
        <dbReference type="EMBL" id="GAA2147872.1"/>
    </source>
</evidence>
<accession>A0ABP5LIF7</accession>
<keyword evidence="6" id="KW-1185">Reference proteome</keyword>
<evidence type="ECO:0000313" key="6">
    <source>
        <dbReference type="Proteomes" id="UP001501771"/>
    </source>
</evidence>
<dbReference type="InterPro" id="IPR050482">
    <property type="entry name" value="Sensor_HK_TwoCompSys"/>
</dbReference>
<dbReference type="GO" id="GO:0016301">
    <property type="term" value="F:kinase activity"/>
    <property type="evidence" value="ECO:0007669"/>
    <property type="project" value="UniProtKB-KW"/>
</dbReference>
<dbReference type="Gene3D" id="1.20.5.1930">
    <property type="match status" value="1"/>
</dbReference>
<keyword evidence="2 5" id="KW-0418">Kinase</keyword>
<protein>
    <submittedName>
        <fullName evidence="5">Two-component system sensor histidine kinase</fullName>
    </submittedName>
</protein>
<dbReference type="SUPFAM" id="SSF55874">
    <property type="entry name" value="ATPase domain of HSP90 chaperone/DNA topoisomerase II/histidine kinase"/>
    <property type="match status" value="1"/>
</dbReference>
<dbReference type="InterPro" id="IPR003018">
    <property type="entry name" value="GAF"/>
</dbReference>
<evidence type="ECO:0000256" key="1">
    <source>
        <dbReference type="ARBA" id="ARBA00022679"/>
    </source>
</evidence>
<gene>
    <name evidence="5" type="ORF">GCM10009844_25600</name>
</gene>
<proteinExistence type="predicted"/>
<feature type="domain" description="GAF" evidence="4">
    <location>
        <begin position="196"/>
        <end position="345"/>
    </location>
</feature>
<dbReference type="Proteomes" id="UP001501771">
    <property type="component" value="Unassembled WGS sequence"/>
</dbReference>
<sequence length="542" mass="58165">MESTDARVEPVTRLHELLRAQRAIVGVLDLQPVLHQIVRAACDLVEAPYGALGVISPDGTALEQFIHVGVDDSTVSEIGRLPEGKGLLGALIEDPRPIRLEDLGADPRSVGFPEGHPPMRGFLGVPVRIREEVFGALYLATLVPRGFSAEDEELVTSLAATAGVAIQNARLFETASRRQSWLQASTDTTLQMLTGSPDEVFATIGHKVKELAGADTVTFVRPAPEGDTLVVEAAVGVGSQELMASAYPIENTLSQYVLDTGTPLVVDVSRDELPLQGSVFLSSVVPVGPVMVLPLIGGRTTRGVLFAGRLRGRLRFTEDEVEMATVFANHASIALELVDTRRDQQRMLLLEDRARIARDLHDHVIQQLFAAGMGIQGVAAGLDEPRAEQLEEVVGRVDEAIRQIRSSIFQLTPHRFGGHLRTAVMEVVAEVTPVLGFSPDVSFSGPVDILSDPQLTGDVAAVVREGLTNIARHASATRAQVTVSGNADRMTVCVRDDGVGLGETGRRSGLDNIRRRAEQRSGTLDIEDAAPGTQITWTASVV</sequence>
<dbReference type="PANTHER" id="PTHR24421">
    <property type="entry name" value="NITRATE/NITRITE SENSOR PROTEIN NARX-RELATED"/>
    <property type="match status" value="1"/>
</dbReference>
<keyword evidence="3" id="KW-0902">Two-component regulatory system</keyword>
<dbReference type="Pfam" id="PF07730">
    <property type="entry name" value="HisKA_3"/>
    <property type="match status" value="1"/>
</dbReference>
<evidence type="ECO:0000256" key="2">
    <source>
        <dbReference type="ARBA" id="ARBA00022777"/>
    </source>
</evidence>
<dbReference type="RefSeq" id="WP_344152534.1">
    <property type="nucleotide sequence ID" value="NZ_BAAAQR010000007.1"/>
</dbReference>
<dbReference type="Gene3D" id="3.30.450.40">
    <property type="match status" value="2"/>
</dbReference>
<name>A0ABP5LIF7_9ACTN</name>
<dbReference type="Pfam" id="PF13492">
    <property type="entry name" value="GAF_3"/>
    <property type="match status" value="1"/>
</dbReference>
<dbReference type="PANTHER" id="PTHR24421:SF56">
    <property type="entry name" value="OXYGEN SENSOR HISTIDINE KINASE RESPONSE REGULATOR DOST"/>
    <property type="match status" value="1"/>
</dbReference>
<dbReference type="Gene3D" id="3.30.565.10">
    <property type="entry name" value="Histidine kinase-like ATPase, C-terminal domain"/>
    <property type="match status" value="1"/>
</dbReference>
<dbReference type="InterPro" id="IPR036890">
    <property type="entry name" value="HATPase_C_sf"/>
</dbReference>
<evidence type="ECO:0000256" key="3">
    <source>
        <dbReference type="ARBA" id="ARBA00023012"/>
    </source>
</evidence>
<reference evidence="6" key="1">
    <citation type="journal article" date="2019" name="Int. J. Syst. Evol. Microbiol.">
        <title>The Global Catalogue of Microorganisms (GCM) 10K type strain sequencing project: providing services to taxonomists for standard genome sequencing and annotation.</title>
        <authorList>
            <consortium name="The Broad Institute Genomics Platform"/>
            <consortium name="The Broad Institute Genome Sequencing Center for Infectious Disease"/>
            <person name="Wu L."/>
            <person name="Ma J."/>
        </authorList>
    </citation>
    <scope>NUCLEOTIDE SEQUENCE [LARGE SCALE GENOMIC DNA]</scope>
    <source>
        <strain evidence="6">JCM 16022</strain>
    </source>
</reference>
<evidence type="ECO:0000259" key="4">
    <source>
        <dbReference type="SMART" id="SM00065"/>
    </source>
</evidence>
<feature type="domain" description="GAF" evidence="4">
    <location>
        <begin position="29"/>
        <end position="176"/>
    </location>
</feature>
<keyword evidence="1" id="KW-0808">Transferase</keyword>
<dbReference type="InterPro" id="IPR029016">
    <property type="entry name" value="GAF-like_dom_sf"/>
</dbReference>
<dbReference type="InterPro" id="IPR011712">
    <property type="entry name" value="Sig_transdc_His_kin_sub3_dim/P"/>
</dbReference>
<dbReference type="EMBL" id="BAAAQR010000007">
    <property type="protein sequence ID" value="GAA2147872.1"/>
    <property type="molecule type" value="Genomic_DNA"/>
</dbReference>
<dbReference type="SUPFAM" id="SSF55781">
    <property type="entry name" value="GAF domain-like"/>
    <property type="match status" value="2"/>
</dbReference>
<dbReference type="Pfam" id="PF13185">
    <property type="entry name" value="GAF_2"/>
    <property type="match status" value="1"/>
</dbReference>
<dbReference type="SMART" id="SM00065">
    <property type="entry name" value="GAF"/>
    <property type="match status" value="2"/>
</dbReference>
<dbReference type="CDD" id="cd16917">
    <property type="entry name" value="HATPase_UhpB-NarQ-NarX-like"/>
    <property type="match status" value="1"/>
</dbReference>
<organism evidence="5 6">
    <name type="scientific">Nocardioides koreensis</name>
    <dbReference type="NCBI Taxonomy" id="433651"/>
    <lineage>
        <taxon>Bacteria</taxon>
        <taxon>Bacillati</taxon>
        <taxon>Actinomycetota</taxon>
        <taxon>Actinomycetes</taxon>
        <taxon>Propionibacteriales</taxon>
        <taxon>Nocardioidaceae</taxon>
        <taxon>Nocardioides</taxon>
    </lineage>
</organism>